<dbReference type="Proteomes" id="UP000029995">
    <property type="component" value="Unassembled WGS sequence"/>
</dbReference>
<evidence type="ECO:0000313" key="3">
    <source>
        <dbReference type="Proteomes" id="UP000029995"/>
    </source>
</evidence>
<accession>A0A0A0D6A2</accession>
<dbReference type="InterPro" id="IPR030395">
    <property type="entry name" value="GP_PDE_dom"/>
</dbReference>
<gene>
    <name evidence="2" type="ORF">P409_16335</name>
</gene>
<dbReference type="GO" id="GO:0006629">
    <property type="term" value="P:lipid metabolic process"/>
    <property type="evidence" value="ECO:0007669"/>
    <property type="project" value="InterPro"/>
</dbReference>
<evidence type="ECO:0000259" key="1">
    <source>
        <dbReference type="PROSITE" id="PS51704"/>
    </source>
</evidence>
<dbReference type="AlphaFoldDB" id="A0A0A0D6A2"/>
<dbReference type="RefSeq" id="WP_034839344.1">
    <property type="nucleotide sequence ID" value="NZ_JANX01000195.1"/>
</dbReference>
<reference evidence="2 3" key="1">
    <citation type="submission" date="2014-01" db="EMBL/GenBank/DDBJ databases">
        <title>Genome sequence determination for a cystic fibrosis isolate, Inquilinus limosus.</title>
        <authorList>
            <person name="Pino M."/>
            <person name="Di Conza J."/>
            <person name="Gutkind G."/>
        </authorList>
    </citation>
    <scope>NUCLEOTIDE SEQUENCE [LARGE SCALE GENOMIC DNA]</scope>
    <source>
        <strain evidence="2 3">MP06</strain>
    </source>
</reference>
<name>A0A0A0D6A2_9PROT</name>
<dbReference type="EMBL" id="JANX01000195">
    <property type="protein sequence ID" value="KGM33338.1"/>
    <property type="molecule type" value="Genomic_DNA"/>
</dbReference>
<dbReference type="Pfam" id="PF03009">
    <property type="entry name" value="GDPD"/>
    <property type="match status" value="1"/>
</dbReference>
<dbReference type="PROSITE" id="PS51704">
    <property type="entry name" value="GP_PDE"/>
    <property type="match status" value="1"/>
</dbReference>
<dbReference type="Gene3D" id="3.20.20.190">
    <property type="entry name" value="Phosphatidylinositol (PI) phosphodiesterase"/>
    <property type="match status" value="1"/>
</dbReference>
<dbReference type="OrthoDB" id="9787897at2"/>
<comment type="caution">
    <text evidence="2">The sequence shown here is derived from an EMBL/GenBank/DDBJ whole genome shotgun (WGS) entry which is preliminary data.</text>
</comment>
<sequence>MTLTLPRVIGHRGAAAHAPENTLASFRKAAALGVQMVEFDVKLTRNRVPVVIHDDALDRTTDGSGAVANADFAAVRMLDAGRKFAPEFRGERVPTLDEVLTLALELGLAINIEIKPCPGREVETAEVALAAAQRLWPADQPKPLVSSFAIESLMKAREVAPDWPRGYLIWERPAVWAANADAIGAATINVSQEKETPETIAEYRATGRPVLAYTVNDAARAKVLFDLGVAGVFSDAPDRILAL</sequence>
<dbReference type="PANTHER" id="PTHR46211:SF1">
    <property type="entry name" value="GLYCEROPHOSPHODIESTER PHOSPHODIESTERASE, CYTOPLASMIC"/>
    <property type="match status" value="1"/>
</dbReference>
<evidence type="ECO:0000313" key="2">
    <source>
        <dbReference type="EMBL" id="KGM33338.1"/>
    </source>
</evidence>
<dbReference type="GO" id="GO:0008081">
    <property type="term" value="F:phosphoric diester hydrolase activity"/>
    <property type="evidence" value="ECO:0007669"/>
    <property type="project" value="InterPro"/>
</dbReference>
<protein>
    <submittedName>
        <fullName evidence="2">Glycerophosphodiester phosphodiesterase</fullName>
    </submittedName>
</protein>
<feature type="domain" description="GP-PDE" evidence="1">
    <location>
        <begin position="6"/>
        <end position="243"/>
    </location>
</feature>
<dbReference type="InterPro" id="IPR017946">
    <property type="entry name" value="PLC-like_Pdiesterase_TIM-brl"/>
</dbReference>
<dbReference type="PANTHER" id="PTHR46211">
    <property type="entry name" value="GLYCEROPHOSPHORYL DIESTER PHOSPHODIESTERASE"/>
    <property type="match status" value="1"/>
</dbReference>
<dbReference type="SUPFAM" id="SSF51695">
    <property type="entry name" value="PLC-like phosphodiesterases"/>
    <property type="match status" value="1"/>
</dbReference>
<organism evidence="2 3">
    <name type="scientific">Inquilinus limosus MP06</name>
    <dbReference type="NCBI Taxonomy" id="1398085"/>
    <lineage>
        <taxon>Bacteria</taxon>
        <taxon>Pseudomonadati</taxon>
        <taxon>Pseudomonadota</taxon>
        <taxon>Alphaproteobacteria</taxon>
        <taxon>Rhodospirillales</taxon>
        <taxon>Rhodospirillaceae</taxon>
        <taxon>Inquilinus</taxon>
    </lineage>
</organism>
<proteinExistence type="predicted"/>